<dbReference type="InterPro" id="IPR011009">
    <property type="entry name" value="Kinase-like_dom_sf"/>
</dbReference>
<dbReference type="PANTHER" id="PTHR24363">
    <property type="entry name" value="SERINE/THREONINE PROTEIN KINASE"/>
    <property type="match status" value="1"/>
</dbReference>
<evidence type="ECO:0000256" key="6">
    <source>
        <dbReference type="ARBA" id="ARBA00022840"/>
    </source>
</evidence>
<dbReference type="CDD" id="cd14014">
    <property type="entry name" value="STKc_PknB_like"/>
    <property type="match status" value="1"/>
</dbReference>
<keyword evidence="5 12" id="KW-0418">Kinase</keyword>
<comment type="catalytic activity">
    <reaction evidence="7">
        <text>L-threonyl-[protein] + ATP = O-phospho-L-threonyl-[protein] + ADP + H(+)</text>
        <dbReference type="Rhea" id="RHEA:46608"/>
        <dbReference type="Rhea" id="RHEA-COMP:11060"/>
        <dbReference type="Rhea" id="RHEA-COMP:11605"/>
        <dbReference type="ChEBI" id="CHEBI:15378"/>
        <dbReference type="ChEBI" id="CHEBI:30013"/>
        <dbReference type="ChEBI" id="CHEBI:30616"/>
        <dbReference type="ChEBI" id="CHEBI:61977"/>
        <dbReference type="ChEBI" id="CHEBI:456216"/>
        <dbReference type="EC" id="2.7.11.1"/>
    </reaction>
</comment>
<feature type="binding site" evidence="9">
    <location>
        <position position="64"/>
    </location>
    <ligand>
        <name>ATP</name>
        <dbReference type="ChEBI" id="CHEBI:30616"/>
    </ligand>
</feature>
<dbReference type="EMBL" id="CP159837">
    <property type="protein sequence ID" value="XCM38760.1"/>
    <property type="molecule type" value="Genomic_DNA"/>
</dbReference>
<dbReference type="GO" id="GO:0005524">
    <property type="term" value="F:ATP binding"/>
    <property type="evidence" value="ECO:0007669"/>
    <property type="project" value="UniProtKB-UniRule"/>
</dbReference>
<evidence type="ECO:0000256" key="4">
    <source>
        <dbReference type="ARBA" id="ARBA00022741"/>
    </source>
</evidence>
<dbReference type="InterPro" id="IPR017441">
    <property type="entry name" value="Protein_kinase_ATP_BS"/>
</dbReference>
<feature type="compositionally biased region" description="Basic and acidic residues" evidence="10">
    <location>
        <begin position="409"/>
        <end position="419"/>
    </location>
</feature>
<dbReference type="GO" id="GO:0004674">
    <property type="term" value="F:protein serine/threonine kinase activity"/>
    <property type="evidence" value="ECO:0007669"/>
    <property type="project" value="UniProtKB-KW"/>
</dbReference>
<feature type="compositionally biased region" description="Low complexity" evidence="10">
    <location>
        <begin position="387"/>
        <end position="400"/>
    </location>
</feature>
<feature type="region of interest" description="Disordered" evidence="10">
    <location>
        <begin position="344"/>
        <end position="419"/>
    </location>
</feature>
<evidence type="ECO:0000256" key="7">
    <source>
        <dbReference type="ARBA" id="ARBA00047899"/>
    </source>
</evidence>
<feature type="compositionally biased region" description="Basic and acidic residues" evidence="10">
    <location>
        <begin position="359"/>
        <end position="368"/>
    </location>
</feature>
<keyword evidence="4 9" id="KW-0547">Nucleotide-binding</keyword>
<keyword evidence="3 12" id="KW-0808">Transferase</keyword>
<evidence type="ECO:0000256" key="5">
    <source>
        <dbReference type="ARBA" id="ARBA00022777"/>
    </source>
</evidence>
<feature type="domain" description="Protein kinase" evidence="11">
    <location>
        <begin position="34"/>
        <end position="314"/>
    </location>
</feature>
<dbReference type="PROSITE" id="PS00107">
    <property type="entry name" value="PROTEIN_KINASE_ATP"/>
    <property type="match status" value="1"/>
</dbReference>
<dbReference type="PROSITE" id="PS50011">
    <property type="entry name" value="PROTEIN_KINASE_DOM"/>
    <property type="match status" value="1"/>
</dbReference>
<accession>A0AAU8JHS1</accession>
<name>A0AAU8JHS1_9CYAN</name>
<dbReference type="Gene3D" id="1.10.510.10">
    <property type="entry name" value="Transferase(Phosphotransferase) domain 1"/>
    <property type="match status" value="1"/>
</dbReference>
<evidence type="ECO:0000259" key="11">
    <source>
        <dbReference type="PROSITE" id="PS50011"/>
    </source>
</evidence>
<dbReference type="InterPro" id="IPR000719">
    <property type="entry name" value="Prot_kinase_dom"/>
</dbReference>
<organism evidence="12">
    <name type="scientific">Planktothricoides raciborskii GIHE-MW2</name>
    <dbReference type="NCBI Taxonomy" id="2792601"/>
    <lineage>
        <taxon>Bacteria</taxon>
        <taxon>Bacillati</taxon>
        <taxon>Cyanobacteriota</taxon>
        <taxon>Cyanophyceae</taxon>
        <taxon>Oscillatoriophycideae</taxon>
        <taxon>Oscillatoriales</taxon>
        <taxon>Oscillatoriaceae</taxon>
        <taxon>Planktothricoides</taxon>
    </lineage>
</organism>
<dbReference type="SMART" id="SM00220">
    <property type="entry name" value="S_TKc"/>
    <property type="match status" value="1"/>
</dbReference>
<keyword evidence="6 9" id="KW-0067">ATP-binding</keyword>
<proteinExistence type="predicted"/>
<evidence type="ECO:0000256" key="8">
    <source>
        <dbReference type="ARBA" id="ARBA00048679"/>
    </source>
</evidence>
<dbReference type="NCBIfam" id="NF045510">
    <property type="entry name" value="4Cys_prefix_kin"/>
    <property type="match status" value="1"/>
</dbReference>
<evidence type="ECO:0000256" key="1">
    <source>
        <dbReference type="ARBA" id="ARBA00012513"/>
    </source>
</evidence>
<dbReference type="EC" id="2.7.11.1" evidence="1"/>
<dbReference type="SUPFAM" id="SSF56112">
    <property type="entry name" value="Protein kinase-like (PK-like)"/>
    <property type="match status" value="1"/>
</dbReference>
<comment type="catalytic activity">
    <reaction evidence="8">
        <text>L-seryl-[protein] + ATP = O-phospho-L-seryl-[protein] + ADP + H(+)</text>
        <dbReference type="Rhea" id="RHEA:17989"/>
        <dbReference type="Rhea" id="RHEA-COMP:9863"/>
        <dbReference type="Rhea" id="RHEA-COMP:11604"/>
        <dbReference type="ChEBI" id="CHEBI:15378"/>
        <dbReference type="ChEBI" id="CHEBI:29999"/>
        <dbReference type="ChEBI" id="CHEBI:30616"/>
        <dbReference type="ChEBI" id="CHEBI:83421"/>
        <dbReference type="ChEBI" id="CHEBI:456216"/>
        <dbReference type="EC" id="2.7.11.1"/>
    </reaction>
</comment>
<evidence type="ECO:0000256" key="9">
    <source>
        <dbReference type="PROSITE-ProRule" id="PRU10141"/>
    </source>
</evidence>
<evidence type="ECO:0000256" key="3">
    <source>
        <dbReference type="ARBA" id="ARBA00022679"/>
    </source>
</evidence>
<gene>
    <name evidence="12" type="ORF">ABWT76_001632</name>
</gene>
<evidence type="ECO:0000256" key="10">
    <source>
        <dbReference type="SAM" id="MobiDB-lite"/>
    </source>
</evidence>
<evidence type="ECO:0000256" key="2">
    <source>
        <dbReference type="ARBA" id="ARBA00022527"/>
    </source>
</evidence>
<dbReference type="Gene3D" id="3.30.200.20">
    <property type="entry name" value="Phosphorylase Kinase, domain 1"/>
    <property type="match status" value="1"/>
</dbReference>
<evidence type="ECO:0000313" key="12">
    <source>
        <dbReference type="EMBL" id="XCM38760.1"/>
    </source>
</evidence>
<dbReference type="RefSeq" id="WP_054464538.1">
    <property type="nucleotide sequence ID" value="NZ_CP159837.1"/>
</dbReference>
<dbReference type="PANTHER" id="PTHR24363:SF0">
    <property type="entry name" value="SERINE_THREONINE KINASE LIKE DOMAIN CONTAINING 1"/>
    <property type="match status" value="1"/>
</dbReference>
<sequence>MTYCLHPQCQRPENPPDTKFCLNCGSPLLLKERYRAIKLIGAGGFGRTFLGVDEDRLKTPCAIKQFFPQTQNSAALSKATELFNREAVQLLKLGEHPQIPTLYAYFEQDKRLYLIQEFIDGGNLWQELQQQGAFSEAKIWQLLRELLPVLQFIHENGVIHRDIKPENILRRQLRHQTPTSVSAAGQLREALVLVDFGVAKQGTQSELAESGTITGTQGYAPLEQIWRGQVYPASDLYSLAVTCVHLLTAVPPHELFNPQAGEWIWWQVLRQKGGSVSDELRQILDKMLAEAVKDRYQSAAAVLQAVDGGYSQTMTQVSLPVTQPPIPPGTAIVHRHGFAIAYPQHPQPKQQQGSPQPDEISKLLETVKSELSQTQPKQPASPPSPSPTAKSPQSTPKSPAFDPIQAELEAMKAEFGEKS</sequence>
<protein>
    <recommendedName>
        <fullName evidence="1">non-specific serine/threonine protein kinase</fullName>
        <ecNumber evidence="1">2.7.11.1</ecNumber>
    </recommendedName>
</protein>
<dbReference type="AlphaFoldDB" id="A0AAU8JHS1"/>
<keyword evidence="2" id="KW-0723">Serine/threonine-protein kinase</keyword>
<feature type="compositionally biased region" description="Low complexity" evidence="10">
    <location>
        <begin position="344"/>
        <end position="357"/>
    </location>
</feature>
<dbReference type="Pfam" id="PF00069">
    <property type="entry name" value="Pkinase"/>
    <property type="match status" value="1"/>
</dbReference>
<reference evidence="12" key="1">
    <citation type="submission" date="2024-07" db="EMBL/GenBank/DDBJ databases">
        <authorList>
            <person name="Kim Y.J."/>
            <person name="Jeong J.Y."/>
        </authorList>
    </citation>
    <scope>NUCLEOTIDE SEQUENCE</scope>
    <source>
        <strain evidence="12">GIHE-MW2</strain>
    </source>
</reference>